<accession>A0ABV8ZIH7</accession>
<keyword evidence="1" id="KW-0732">Signal</keyword>
<feature type="signal peptide" evidence="1">
    <location>
        <begin position="1"/>
        <end position="20"/>
    </location>
</feature>
<dbReference type="PROSITE" id="PS51257">
    <property type="entry name" value="PROKAR_LIPOPROTEIN"/>
    <property type="match status" value="1"/>
</dbReference>
<name>A0ABV8ZIH7_9FLAO</name>
<feature type="chain" id="PRO_5046202542" evidence="1">
    <location>
        <begin position="21"/>
        <end position="146"/>
    </location>
</feature>
<dbReference type="EMBL" id="JBHSFY010000006">
    <property type="protein sequence ID" value="MFC4477695.1"/>
    <property type="molecule type" value="Genomic_DNA"/>
</dbReference>
<evidence type="ECO:0000256" key="1">
    <source>
        <dbReference type="SAM" id="SignalP"/>
    </source>
</evidence>
<gene>
    <name evidence="2" type="ORF">ACFO3N_11525</name>
</gene>
<sequence length="146" mass="17313">MKKCISILIVLLTIVACSTASQNIASTDTSSASNKKVNDTVRIANDSLEYEVIIIDNGFSTWLASRAYPRNYYSLQYLENKNYLYVTEWNNRVLQPQRYSPRLYEMSIDYRPDIHYGYEVNYLIYNYMIYFQNTYKQKLWGYVPSR</sequence>
<protein>
    <submittedName>
        <fullName evidence="2">DUF6146 family protein</fullName>
    </submittedName>
</protein>
<dbReference type="RefSeq" id="WP_379797858.1">
    <property type="nucleotide sequence ID" value="NZ_JBHSFY010000006.1"/>
</dbReference>
<dbReference type="Proteomes" id="UP001596003">
    <property type="component" value="Unassembled WGS sequence"/>
</dbReference>
<comment type="caution">
    <text evidence="2">The sequence shown here is derived from an EMBL/GenBank/DDBJ whole genome shotgun (WGS) entry which is preliminary data.</text>
</comment>
<keyword evidence="3" id="KW-1185">Reference proteome</keyword>
<dbReference type="Pfam" id="PF19643">
    <property type="entry name" value="DUF6146"/>
    <property type="match status" value="1"/>
</dbReference>
<organism evidence="2 3">
    <name type="scientific">Flavobacterium chungangensis</name>
    <dbReference type="NCBI Taxonomy" id="2708132"/>
    <lineage>
        <taxon>Bacteria</taxon>
        <taxon>Pseudomonadati</taxon>
        <taxon>Bacteroidota</taxon>
        <taxon>Flavobacteriia</taxon>
        <taxon>Flavobacteriales</taxon>
        <taxon>Flavobacteriaceae</taxon>
        <taxon>Flavobacterium</taxon>
    </lineage>
</organism>
<evidence type="ECO:0000313" key="2">
    <source>
        <dbReference type="EMBL" id="MFC4477695.1"/>
    </source>
</evidence>
<dbReference type="InterPro" id="IPR046144">
    <property type="entry name" value="DUF6146"/>
</dbReference>
<proteinExistence type="predicted"/>
<evidence type="ECO:0000313" key="3">
    <source>
        <dbReference type="Proteomes" id="UP001596003"/>
    </source>
</evidence>
<reference evidence="3" key="1">
    <citation type="journal article" date="2019" name="Int. J. Syst. Evol. Microbiol.">
        <title>The Global Catalogue of Microorganisms (GCM) 10K type strain sequencing project: providing services to taxonomists for standard genome sequencing and annotation.</title>
        <authorList>
            <consortium name="The Broad Institute Genomics Platform"/>
            <consortium name="The Broad Institute Genome Sequencing Center for Infectious Disease"/>
            <person name="Wu L."/>
            <person name="Ma J."/>
        </authorList>
    </citation>
    <scope>NUCLEOTIDE SEQUENCE [LARGE SCALE GENOMIC DNA]</scope>
    <source>
        <strain evidence="3">NBRC 103627</strain>
    </source>
</reference>